<dbReference type="PROSITE" id="PS00463">
    <property type="entry name" value="ZN2_CY6_FUNGAL_1"/>
    <property type="match status" value="1"/>
</dbReference>
<dbReference type="OrthoDB" id="5429770at2759"/>
<dbReference type="PROSITE" id="PS50048">
    <property type="entry name" value="ZN2_CY6_FUNGAL_2"/>
    <property type="match status" value="1"/>
</dbReference>
<name>A0A0D2IE75_CLAB1</name>
<keyword evidence="7" id="KW-1185">Reference proteome</keyword>
<dbReference type="SMART" id="SM00066">
    <property type="entry name" value="GAL4"/>
    <property type="match status" value="1"/>
</dbReference>
<dbReference type="GO" id="GO:0003677">
    <property type="term" value="F:DNA binding"/>
    <property type="evidence" value="ECO:0007669"/>
    <property type="project" value="UniProtKB-KW"/>
</dbReference>
<dbReference type="GO" id="GO:0008270">
    <property type="term" value="F:zinc ion binding"/>
    <property type="evidence" value="ECO:0007669"/>
    <property type="project" value="InterPro"/>
</dbReference>
<gene>
    <name evidence="6" type="ORF">Z519_03662</name>
</gene>
<evidence type="ECO:0000259" key="5">
    <source>
        <dbReference type="PROSITE" id="PS50048"/>
    </source>
</evidence>
<dbReference type="GO" id="GO:0000981">
    <property type="term" value="F:DNA-binding transcription factor activity, RNA polymerase II-specific"/>
    <property type="evidence" value="ECO:0007669"/>
    <property type="project" value="InterPro"/>
</dbReference>
<dbReference type="PANTHER" id="PTHR38791:SF1">
    <property type="entry name" value="TRANSCRIPTION FACTOR, PUTATIVE-RELATED"/>
    <property type="match status" value="1"/>
</dbReference>
<dbReference type="EMBL" id="KN846984">
    <property type="protein sequence ID" value="KIW95079.1"/>
    <property type="molecule type" value="Genomic_DNA"/>
</dbReference>
<dbReference type="PANTHER" id="PTHR38791">
    <property type="entry name" value="ZN(II)2CYS6 TRANSCRIPTION FACTOR (EUROFUNG)-RELATED-RELATED"/>
    <property type="match status" value="1"/>
</dbReference>
<dbReference type="SUPFAM" id="SSF57701">
    <property type="entry name" value="Zn2/Cys6 DNA-binding domain"/>
    <property type="match status" value="1"/>
</dbReference>
<dbReference type="VEuPathDB" id="FungiDB:Z519_03662"/>
<keyword evidence="4" id="KW-0539">Nucleus</keyword>
<dbReference type="Proteomes" id="UP000053789">
    <property type="component" value="Unassembled WGS sequence"/>
</dbReference>
<accession>A0A0D2IE75</accession>
<evidence type="ECO:0000256" key="3">
    <source>
        <dbReference type="ARBA" id="ARBA00023163"/>
    </source>
</evidence>
<dbReference type="CDD" id="cd00067">
    <property type="entry name" value="GAL4"/>
    <property type="match status" value="1"/>
</dbReference>
<evidence type="ECO:0000256" key="1">
    <source>
        <dbReference type="ARBA" id="ARBA00023015"/>
    </source>
</evidence>
<organism evidence="6 7">
    <name type="scientific">Cladophialophora bantiana (strain ATCC 10958 / CBS 173.52 / CDC B-1940 / NIH 8579)</name>
    <name type="common">Xylohypha bantiana</name>
    <dbReference type="NCBI Taxonomy" id="1442370"/>
    <lineage>
        <taxon>Eukaryota</taxon>
        <taxon>Fungi</taxon>
        <taxon>Dikarya</taxon>
        <taxon>Ascomycota</taxon>
        <taxon>Pezizomycotina</taxon>
        <taxon>Eurotiomycetes</taxon>
        <taxon>Chaetothyriomycetidae</taxon>
        <taxon>Chaetothyriales</taxon>
        <taxon>Herpotrichiellaceae</taxon>
        <taxon>Cladophialophora</taxon>
    </lineage>
</organism>
<evidence type="ECO:0000256" key="2">
    <source>
        <dbReference type="ARBA" id="ARBA00023125"/>
    </source>
</evidence>
<keyword evidence="3" id="KW-0804">Transcription</keyword>
<keyword evidence="1" id="KW-0805">Transcription regulation</keyword>
<dbReference type="Gene3D" id="4.10.240.10">
    <property type="entry name" value="Zn(2)-C6 fungal-type DNA-binding domain"/>
    <property type="match status" value="1"/>
</dbReference>
<evidence type="ECO:0000256" key="4">
    <source>
        <dbReference type="ARBA" id="ARBA00023242"/>
    </source>
</evidence>
<dbReference type="GeneID" id="27696590"/>
<dbReference type="AlphaFoldDB" id="A0A0D2IE75"/>
<dbReference type="InterPro" id="IPR053175">
    <property type="entry name" value="DHMBA_Reg_Transcription_Factor"/>
</dbReference>
<protein>
    <recommendedName>
        <fullName evidence="5">Zn(2)-C6 fungal-type domain-containing protein</fullName>
    </recommendedName>
</protein>
<feature type="domain" description="Zn(2)-C6 fungal-type" evidence="5">
    <location>
        <begin position="10"/>
        <end position="39"/>
    </location>
</feature>
<reference evidence="6" key="1">
    <citation type="submission" date="2015-01" db="EMBL/GenBank/DDBJ databases">
        <title>The Genome Sequence of Cladophialophora bantiana CBS 173.52.</title>
        <authorList>
            <consortium name="The Broad Institute Genomics Platform"/>
            <person name="Cuomo C."/>
            <person name="de Hoog S."/>
            <person name="Gorbushina A."/>
            <person name="Stielow B."/>
            <person name="Teixiera M."/>
            <person name="Abouelleil A."/>
            <person name="Chapman S.B."/>
            <person name="Priest M."/>
            <person name="Young S.K."/>
            <person name="Wortman J."/>
            <person name="Nusbaum C."/>
            <person name="Birren B."/>
        </authorList>
    </citation>
    <scope>NUCLEOTIDE SEQUENCE [LARGE SCALE GENOMIC DNA]</scope>
    <source>
        <strain evidence="6">CBS 173.52</strain>
    </source>
</reference>
<dbReference type="RefSeq" id="XP_016621748.1">
    <property type="nucleotide sequence ID" value="XM_016761410.1"/>
</dbReference>
<dbReference type="HOGENOM" id="CLU_013866_5_2_1"/>
<keyword evidence="2" id="KW-0238">DNA-binding</keyword>
<evidence type="ECO:0000313" key="7">
    <source>
        <dbReference type="Proteomes" id="UP000053789"/>
    </source>
</evidence>
<dbReference type="Pfam" id="PF00172">
    <property type="entry name" value="Zn_clus"/>
    <property type="match status" value="1"/>
</dbReference>
<sequence length="474" mass="52548">MVYTGKPSRACAHCRRRKLRCDLHKGACGQCVRAGLTCSGYRDPDQLRIRDESQTIMRKAQGIPSTPIAMSICIPLIDKARAAFFSHYVVGFAKTYDVLERIGRQSPLDKHLAASVDAVSLAFFSFQYDAPVAFKSAREMYLSALSLVKSAVGTSESLAGDSTLLAVLLLDLFEKITNRNPISSESWMSHVKGALALVKLRRLEQLETYIGLRLSVRLFTNMLISCVAADSPVPPALIKLRSDLQPHVDPKDPKWQVSGLVMKYANFRGAAKTGLIAPSEIIMQAKRLDSEFSSLARNMPPSWISHRISVPTGSPGVLEQYYDVYPDYFTAQTCNVIRIMRILLNSLIRATYVKISSSCIGVHPHVLNIAFASVIIDTMAKEICAAGPQFTQKPNHSSSVRKLHGYTLLFPFYVAAIFASPETKVREWVIQQLKHLSADSGIRNASLVTEMLEKRKDPNPWSIYAILGSYAFAT</sequence>
<evidence type="ECO:0000313" key="6">
    <source>
        <dbReference type="EMBL" id="KIW95079.1"/>
    </source>
</evidence>
<dbReference type="InterPro" id="IPR036864">
    <property type="entry name" value="Zn2-C6_fun-type_DNA-bd_sf"/>
</dbReference>
<dbReference type="InterPro" id="IPR001138">
    <property type="entry name" value="Zn2Cys6_DnaBD"/>
</dbReference>
<proteinExistence type="predicted"/>